<protein>
    <recommendedName>
        <fullName evidence="3">DUF11 domain-containing protein</fullName>
    </recommendedName>
</protein>
<reference evidence="1" key="1">
    <citation type="submission" date="2020-10" db="EMBL/GenBank/DDBJ databases">
        <authorList>
            <person name="Gilroy R."/>
        </authorList>
    </citation>
    <scope>NUCLEOTIDE SEQUENCE</scope>
    <source>
        <strain evidence="1">CHK147-3167</strain>
    </source>
</reference>
<comment type="caution">
    <text evidence="1">The sequence shown here is derived from an EMBL/GenBank/DDBJ whole genome shotgun (WGS) entry which is preliminary data.</text>
</comment>
<evidence type="ECO:0000313" key="2">
    <source>
        <dbReference type="Proteomes" id="UP000886786"/>
    </source>
</evidence>
<dbReference type="Proteomes" id="UP000886786">
    <property type="component" value="Unassembled WGS sequence"/>
</dbReference>
<sequence>MKIKHKNALIGGLLAVVVVMAVGYAAFSQALIINGSASIDSNWQIRIIDIAASTTGSGVNSGAEVGSDYLSASFNASLTSPGDTVTYTITVENQGTINAKLSSYNWNSDTVSDTNEPIYFEVNGLSVDSVLNAQERTTFTVIVHYNNNVTTQPDVTQKEGTLLLTYVQA</sequence>
<organism evidence="1 2">
    <name type="scientific">Candidatus Coprosoma intestinipullorum</name>
    <dbReference type="NCBI Taxonomy" id="2840752"/>
    <lineage>
        <taxon>Bacteria</taxon>
        <taxon>Bacillati</taxon>
        <taxon>Bacillota</taxon>
        <taxon>Bacillota incertae sedis</taxon>
        <taxon>Candidatus Coprosoma</taxon>
    </lineage>
</organism>
<dbReference type="InterPro" id="IPR047589">
    <property type="entry name" value="DUF11_rpt"/>
</dbReference>
<dbReference type="EMBL" id="DVFV01000099">
    <property type="protein sequence ID" value="HIQ91108.1"/>
    <property type="molecule type" value="Genomic_DNA"/>
</dbReference>
<evidence type="ECO:0000313" key="1">
    <source>
        <dbReference type="EMBL" id="HIQ91108.1"/>
    </source>
</evidence>
<dbReference type="AlphaFoldDB" id="A0A9D0ZRY9"/>
<accession>A0A9D0ZRY9</accession>
<gene>
    <name evidence="1" type="ORF">IAB27_05755</name>
</gene>
<reference evidence="1" key="2">
    <citation type="journal article" date="2021" name="PeerJ">
        <title>Extensive microbial diversity within the chicken gut microbiome revealed by metagenomics and culture.</title>
        <authorList>
            <person name="Gilroy R."/>
            <person name="Ravi A."/>
            <person name="Getino M."/>
            <person name="Pursley I."/>
            <person name="Horton D.L."/>
            <person name="Alikhan N.F."/>
            <person name="Baker D."/>
            <person name="Gharbi K."/>
            <person name="Hall N."/>
            <person name="Watson M."/>
            <person name="Adriaenssens E.M."/>
            <person name="Foster-Nyarko E."/>
            <person name="Jarju S."/>
            <person name="Secka A."/>
            <person name="Antonio M."/>
            <person name="Oren A."/>
            <person name="Chaudhuri R.R."/>
            <person name="La Ragione R."/>
            <person name="Hildebrand F."/>
            <person name="Pallen M.J."/>
        </authorList>
    </citation>
    <scope>NUCLEOTIDE SEQUENCE</scope>
    <source>
        <strain evidence="1">CHK147-3167</strain>
    </source>
</reference>
<proteinExistence type="predicted"/>
<evidence type="ECO:0008006" key="3">
    <source>
        <dbReference type="Google" id="ProtNLM"/>
    </source>
</evidence>
<name>A0A9D0ZRY9_9FIRM</name>
<dbReference type="NCBIfam" id="TIGR01451">
    <property type="entry name" value="B_ant_repeat"/>
    <property type="match status" value="1"/>
</dbReference>